<keyword evidence="6" id="KW-0732">Signal</keyword>
<dbReference type="InterPro" id="IPR001055">
    <property type="entry name" value="Adrenodoxin-like"/>
</dbReference>
<dbReference type="Pfam" id="PF00111">
    <property type="entry name" value="Fer2"/>
    <property type="match status" value="1"/>
</dbReference>
<keyword evidence="2" id="KW-0479">Metal-binding</keyword>
<dbReference type="CDD" id="cd00207">
    <property type="entry name" value="fer2"/>
    <property type="match status" value="1"/>
</dbReference>
<dbReference type="AlphaFoldDB" id="A0A6P5ILD8"/>
<dbReference type="RefSeq" id="XP_020822952.1">
    <property type="nucleotide sequence ID" value="XM_020967293.1"/>
</dbReference>
<evidence type="ECO:0000256" key="1">
    <source>
        <dbReference type="ARBA" id="ARBA00022714"/>
    </source>
</evidence>
<dbReference type="GO" id="GO:0009055">
    <property type="term" value="F:electron transfer activity"/>
    <property type="evidence" value="ECO:0007669"/>
    <property type="project" value="TreeGrafter"/>
</dbReference>
<dbReference type="GeneID" id="110194772"/>
<evidence type="ECO:0000256" key="5">
    <source>
        <dbReference type="ARBA" id="ARBA00034078"/>
    </source>
</evidence>
<dbReference type="PANTHER" id="PTHR23426">
    <property type="entry name" value="FERREDOXIN/ADRENODOXIN"/>
    <property type="match status" value="1"/>
</dbReference>
<evidence type="ECO:0000256" key="6">
    <source>
        <dbReference type="SAM" id="SignalP"/>
    </source>
</evidence>
<dbReference type="OMA" id="CQLCMTK"/>
<evidence type="ECO:0000256" key="2">
    <source>
        <dbReference type="ARBA" id="ARBA00022723"/>
    </source>
</evidence>
<keyword evidence="3" id="KW-0408">Iron</keyword>
<dbReference type="PRINTS" id="PR00355">
    <property type="entry name" value="ADRENODOXIN"/>
</dbReference>
<dbReference type="InterPro" id="IPR018298">
    <property type="entry name" value="Adrenodoxin_Fe-S_BS"/>
</dbReference>
<name>A0A6P5ILD8_PHACI</name>
<evidence type="ECO:0000313" key="9">
    <source>
        <dbReference type="RefSeq" id="XP_020822952.1"/>
    </source>
</evidence>
<evidence type="ECO:0000259" key="7">
    <source>
        <dbReference type="Pfam" id="PF00111"/>
    </source>
</evidence>
<comment type="cofactor">
    <cofactor evidence="5">
        <name>[2Fe-2S] cluster</name>
        <dbReference type="ChEBI" id="CHEBI:190135"/>
    </cofactor>
</comment>
<sequence>MMPKLARGLTQVLSSSLVRCLSTMVWLLPTKVQPWRMFGTTRLLQDEIQDSGPQEQLTVNLINHLGKKITVPVREGENMLQLVLKHNLNFLGFGICEGTLTCSTCHLILEKEVFQKLGPISEEELDILDLTCGVTATSRLACQLCMTKAMDKQTLWVPMETDTSGSK</sequence>
<dbReference type="Proteomes" id="UP000515140">
    <property type="component" value="Unplaced"/>
</dbReference>
<dbReference type="Gene3D" id="3.10.20.30">
    <property type="match status" value="1"/>
</dbReference>
<evidence type="ECO:0000313" key="8">
    <source>
        <dbReference type="Proteomes" id="UP000515140"/>
    </source>
</evidence>
<dbReference type="InterPro" id="IPR036010">
    <property type="entry name" value="2Fe-2S_ferredoxin-like_sf"/>
</dbReference>
<dbReference type="SUPFAM" id="SSF54292">
    <property type="entry name" value="2Fe-2S ferredoxin-like"/>
    <property type="match status" value="1"/>
</dbReference>
<dbReference type="InterPro" id="IPR001041">
    <property type="entry name" value="2Fe-2S_ferredoxin-type"/>
</dbReference>
<accession>A0A6P5ILD8</accession>
<organism evidence="8 9">
    <name type="scientific">Phascolarctos cinereus</name>
    <name type="common">Koala</name>
    <dbReference type="NCBI Taxonomy" id="38626"/>
    <lineage>
        <taxon>Eukaryota</taxon>
        <taxon>Metazoa</taxon>
        <taxon>Chordata</taxon>
        <taxon>Craniata</taxon>
        <taxon>Vertebrata</taxon>
        <taxon>Euteleostomi</taxon>
        <taxon>Mammalia</taxon>
        <taxon>Metatheria</taxon>
        <taxon>Diprotodontia</taxon>
        <taxon>Phascolarctidae</taxon>
        <taxon>Phascolarctos</taxon>
    </lineage>
</organism>
<dbReference type="KEGG" id="pcw:110194772"/>
<reference evidence="9" key="1">
    <citation type="submission" date="2025-08" db="UniProtKB">
        <authorList>
            <consortium name="RefSeq"/>
        </authorList>
    </citation>
    <scope>IDENTIFICATION</scope>
    <source>
        <tissue evidence="9">Spleen</tissue>
    </source>
</reference>
<dbReference type="GO" id="GO:0140647">
    <property type="term" value="P:P450-containing electron transport chain"/>
    <property type="evidence" value="ECO:0007669"/>
    <property type="project" value="InterPro"/>
</dbReference>
<evidence type="ECO:0000256" key="4">
    <source>
        <dbReference type="ARBA" id="ARBA00023014"/>
    </source>
</evidence>
<gene>
    <name evidence="9" type="primary">LOC110194772</name>
</gene>
<dbReference type="PANTHER" id="PTHR23426:SF70">
    <property type="entry name" value="2FE-2S FERREDOXIN-TYPE DOMAIN-CONTAINING PROTEIN"/>
    <property type="match status" value="1"/>
</dbReference>
<dbReference type="GO" id="GO:0051537">
    <property type="term" value="F:2 iron, 2 sulfur cluster binding"/>
    <property type="evidence" value="ECO:0007669"/>
    <property type="project" value="UniProtKB-KW"/>
</dbReference>
<keyword evidence="1" id="KW-0001">2Fe-2S</keyword>
<dbReference type="InterPro" id="IPR012675">
    <property type="entry name" value="Beta-grasp_dom_sf"/>
</dbReference>
<keyword evidence="4" id="KW-0411">Iron-sulfur</keyword>
<dbReference type="PROSITE" id="PS00814">
    <property type="entry name" value="ADX"/>
    <property type="match status" value="1"/>
</dbReference>
<evidence type="ECO:0000256" key="3">
    <source>
        <dbReference type="ARBA" id="ARBA00023004"/>
    </source>
</evidence>
<dbReference type="InParanoid" id="A0A6P5ILD8"/>
<proteinExistence type="predicted"/>
<keyword evidence="8" id="KW-1185">Reference proteome</keyword>
<feature type="chain" id="PRO_5028114811" evidence="6">
    <location>
        <begin position="21"/>
        <end position="167"/>
    </location>
</feature>
<feature type="domain" description="2Fe-2S ferredoxin-type" evidence="7">
    <location>
        <begin position="64"/>
        <end position="146"/>
    </location>
</feature>
<protein>
    <submittedName>
        <fullName evidence="9">Adrenodoxin-like</fullName>
    </submittedName>
</protein>
<dbReference type="GO" id="GO:0046872">
    <property type="term" value="F:metal ion binding"/>
    <property type="evidence" value="ECO:0007669"/>
    <property type="project" value="UniProtKB-KW"/>
</dbReference>
<feature type="signal peptide" evidence="6">
    <location>
        <begin position="1"/>
        <end position="20"/>
    </location>
</feature>
<dbReference type="GO" id="GO:0005739">
    <property type="term" value="C:mitochondrion"/>
    <property type="evidence" value="ECO:0007669"/>
    <property type="project" value="TreeGrafter"/>
</dbReference>